<evidence type="ECO:0000313" key="15">
    <source>
        <dbReference type="EMBL" id="TGZ81294.1"/>
    </source>
</evidence>
<dbReference type="EMBL" id="ML220120">
    <property type="protein sequence ID" value="TGZ81294.1"/>
    <property type="molecule type" value="Genomic_DNA"/>
</dbReference>
<dbReference type="PROSITE" id="PS50030">
    <property type="entry name" value="UBA"/>
    <property type="match status" value="1"/>
</dbReference>
<dbReference type="CDD" id="cd00078">
    <property type="entry name" value="HECTc"/>
    <property type="match status" value="1"/>
</dbReference>
<feature type="domain" description="UBA" evidence="13">
    <location>
        <begin position="1504"/>
        <end position="1544"/>
    </location>
</feature>
<dbReference type="Pfam" id="PF14377">
    <property type="entry name" value="UBM"/>
    <property type="match status" value="3"/>
</dbReference>
<proteinExistence type="inferred from homology"/>
<dbReference type="InterPro" id="IPR035983">
    <property type="entry name" value="Hect_E3_ubiquitin_ligase"/>
</dbReference>
<dbReference type="Pfam" id="PF00632">
    <property type="entry name" value="HECT"/>
    <property type="match status" value="1"/>
</dbReference>
<feature type="compositionally biased region" description="Polar residues" evidence="12">
    <location>
        <begin position="3427"/>
        <end position="3451"/>
    </location>
</feature>
<comment type="subcellular location">
    <subcellularLocation>
        <location evidence="2">Nucleus</location>
    </subcellularLocation>
</comment>
<reference evidence="15 16" key="1">
    <citation type="submission" date="2019-04" db="EMBL/GenBank/DDBJ databases">
        <title>Comparative genomics and transcriptomics to analyze fruiting body development in filamentous ascomycetes.</title>
        <authorList>
            <consortium name="DOE Joint Genome Institute"/>
            <person name="Lutkenhaus R."/>
            <person name="Traeger S."/>
            <person name="Breuer J."/>
            <person name="Kuo A."/>
            <person name="Lipzen A."/>
            <person name="Pangilinan J."/>
            <person name="Dilworth D."/>
            <person name="Sandor L."/>
            <person name="Poggeler S."/>
            <person name="Barry K."/>
            <person name="Grigoriev I.V."/>
            <person name="Nowrousian M."/>
        </authorList>
    </citation>
    <scope>NUCLEOTIDE SEQUENCE [LARGE SCALE GENOMIC DNA]</scope>
    <source>
        <strain evidence="15 16">CBS 389.68</strain>
    </source>
</reference>
<feature type="compositionally biased region" description="Basic and acidic residues" evidence="12">
    <location>
        <begin position="2175"/>
        <end position="2188"/>
    </location>
</feature>
<evidence type="ECO:0000256" key="4">
    <source>
        <dbReference type="ARBA" id="ARBA00012485"/>
    </source>
</evidence>
<feature type="compositionally biased region" description="Acidic residues" evidence="12">
    <location>
        <begin position="1565"/>
        <end position="1590"/>
    </location>
</feature>
<keyword evidence="7 11" id="KW-0833">Ubl conjugation pathway</keyword>
<dbReference type="SUPFAM" id="SSF56204">
    <property type="entry name" value="Hect, E3 ligase catalytic domain"/>
    <property type="match status" value="1"/>
</dbReference>
<evidence type="ECO:0000256" key="9">
    <source>
        <dbReference type="ARBA" id="ARBA00023242"/>
    </source>
</evidence>
<gene>
    <name evidence="15" type="ORF">EX30DRAFT_371639</name>
</gene>
<feature type="compositionally biased region" description="Polar residues" evidence="12">
    <location>
        <begin position="755"/>
        <end position="773"/>
    </location>
</feature>
<feature type="compositionally biased region" description="Basic and acidic residues" evidence="12">
    <location>
        <begin position="2903"/>
        <end position="2938"/>
    </location>
</feature>
<dbReference type="InterPro" id="IPR010314">
    <property type="entry name" value="E3_Ub_ligase_DUF913"/>
</dbReference>
<feature type="compositionally biased region" description="Basic and acidic residues" evidence="12">
    <location>
        <begin position="716"/>
        <end position="730"/>
    </location>
</feature>
<feature type="compositionally biased region" description="Polar residues" evidence="12">
    <location>
        <begin position="281"/>
        <end position="297"/>
    </location>
</feature>
<evidence type="ECO:0000256" key="3">
    <source>
        <dbReference type="ARBA" id="ARBA00004906"/>
    </source>
</evidence>
<feature type="region of interest" description="Disordered" evidence="12">
    <location>
        <begin position="2492"/>
        <end position="2655"/>
    </location>
</feature>
<comment type="similarity">
    <text evidence="10">Belongs to the UPL family. TOM1/PTR1 subfamily.</text>
</comment>
<dbReference type="InParanoid" id="A0A4S2MXI1"/>
<keyword evidence="6" id="KW-0808">Transferase</keyword>
<feature type="region of interest" description="Disordered" evidence="12">
    <location>
        <begin position="1707"/>
        <end position="1731"/>
    </location>
</feature>
<feature type="compositionally biased region" description="Polar residues" evidence="12">
    <location>
        <begin position="3383"/>
        <end position="3395"/>
    </location>
</feature>
<evidence type="ECO:0000256" key="11">
    <source>
        <dbReference type="PROSITE-ProRule" id="PRU00104"/>
    </source>
</evidence>
<feature type="region of interest" description="Disordered" evidence="12">
    <location>
        <begin position="2051"/>
        <end position="2107"/>
    </location>
</feature>
<dbReference type="PROSITE" id="PS50237">
    <property type="entry name" value="HECT"/>
    <property type="match status" value="1"/>
</dbReference>
<feature type="compositionally biased region" description="Basic and acidic residues" evidence="12">
    <location>
        <begin position="2541"/>
        <end position="2552"/>
    </location>
</feature>
<feature type="compositionally biased region" description="Low complexity" evidence="12">
    <location>
        <begin position="3396"/>
        <end position="3414"/>
    </location>
</feature>
<feature type="region of interest" description="Disordered" evidence="12">
    <location>
        <begin position="2903"/>
        <end position="2983"/>
    </location>
</feature>
<dbReference type="GO" id="GO:0005634">
    <property type="term" value="C:nucleus"/>
    <property type="evidence" value="ECO:0007669"/>
    <property type="project" value="UniProtKB-SubCell"/>
</dbReference>
<dbReference type="Gene3D" id="3.30.2410.10">
    <property type="entry name" value="Hect, E3 ligase catalytic domain"/>
    <property type="match status" value="1"/>
</dbReference>
<dbReference type="FunFam" id="3.90.1750.10:FF:000003">
    <property type="entry name" value="E3 ubiquitin-protein ligase UPL1"/>
    <property type="match status" value="1"/>
</dbReference>
<dbReference type="GO" id="GO:0005737">
    <property type="term" value="C:cytoplasm"/>
    <property type="evidence" value="ECO:0007669"/>
    <property type="project" value="TreeGrafter"/>
</dbReference>
<keyword evidence="8" id="KW-0509">mRNA transport</keyword>
<evidence type="ECO:0000256" key="8">
    <source>
        <dbReference type="ARBA" id="ARBA00022816"/>
    </source>
</evidence>
<evidence type="ECO:0000313" key="16">
    <source>
        <dbReference type="Proteomes" id="UP000298138"/>
    </source>
</evidence>
<feature type="compositionally biased region" description="Acidic residues" evidence="12">
    <location>
        <begin position="2457"/>
        <end position="2478"/>
    </location>
</feature>
<keyword evidence="5" id="KW-0813">Transport</keyword>
<feature type="compositionally biased region" description="Low complexity" evidence="12">
    <location>
        <begin position="741"/>
        <end position="751"/>
    </location>
</feature>
<dbReference type="Pfam" id="PF06012">
    <property type="entry name" value="DUF908"/>
    <property type="match status" value="1"/>
</dbReference>
<dbReference type="GO" id="GO:0061630">
    <property type="term" value="F:ubiquitin protein ligase activity"/>
    <property type="evidence" value="ECO:0007669"/>
    <property type="project" value="UniProtKB-EC"/>
</dbReference>
<dbReference type="FunCoup" id="A0A4S2MXI1">
    <property type="interactions" value="1045"/>
</dbReference>
<evidence type="ECO:0000256" key="7">
    <source>
        <dbReference type="ARBA" id="ARBA00022786"/>
    </source>
</evidence>
<feature type="compositionally biased region" description="Acidic residues" evidence="12">
    <location>
        <begin position="2519"/>
        <end position="2540"/>
    </location>
</feature>
<feature type="compositionally biased region" description="Basic and acidic residues" evidence="12">
    <location>
        <begin position="1552"/>
        <end position="1564"/>
    </location>
</feature>
<organism evidence="15 16">
    <name type="scientific">Ascodesmis nigricans</name>
    <dbReference type="NCBI Taxonomy" id="341454"/>
    <lineage>
        <taxon>Eukaryota</taxon>
        <taxon>Fungi</taxon>
        <taxon>Dikarya</taxon>
        <taxon>Ascomycota</taxon>
        <taxon>Pezizomycotina</taxon>
        <taxon>Pezizomycetes</taxon>
        <taxon>Pezizales</taxon>
        <taxon>Ascodesmidaceae</taxon>
        <taxon>Ascodesmis</taxon>
    </lineage>
</organism>
<feature type="compositionally biased region" description="Polar residues" evidence="12">
    <location>
        <begin position="943"/>
        <end position="952"/>
    </location>
</feature>
<evidence type="ECO:0000259" key="14">
    <source>
        <dbReference type="PROSITE" id="PS50237"/>
    </source>
</evidence>
<name>A0A4S2MXI1_9PEZI</name>
<sequence>MKIKKAATARHEATLNPFLREFIEKASTVAVNDLLPLLTTFPLPWPFPRGDLYHWIPLLDRFDSLLDGFVVKYKLKDGPQTIPFEAADKEVLIGVMEFTRLLVENCGNRSLYASSGYLGDVLCTTDLDVLYTCLFLCARLAQRYYTSRTRGSSSNQATLLASHYNINLDRVLKLAAPFPKGLGIAEAHGGKHITTKSTLPVYVNDLARIARGDPTPQQTPSATTSKSKGKATEVKEDTWEDWGSAWVSYYRNPKMPAGFGIAAPVFTREPVTPSPARRSSLHQSHTHGSPGQQSSPTAHRHRGSGSNASVEESTETITSASYGGLQTLEISHSRIQKSSSLEALIKDTIDDLPTDSHYEFLHRVRTASAMAGDVESRRKILGIRILAIINLAYVHPDHQFFQKILTADGDEPRRLQLAFQFAEMLQASDGSGKDGNIPRWLQTLAIMGLEALVRHKHRVNDVTNALSLNVNHGVLMYLVRKVVAELGMEDGFDGSKDAEQWRDALFSLLTYLPAASPNAGSLLVSAGIIPLYVEMINLRTPQARRYVAAKIINQVDNLVYTSQNAFQTLANAQGLDSLVDLVSEEVKAGMEEVNRGKGLSHAYRSESSDYKITHLRQQTLKAASKFINHILTQSGANVERLLRNLIDNPKLLEAIRTVISNGDVWGSNIWSTIVTMISTFINNEPTSYAVVHEAHITHALLEAITGRPGLVGLEAEKKKEQDEKEAREAEAAGTSSQTGEPSGSAGAPGPGFLTETATNLGIGSSTPPTQTKDSSPEPDIDVETPVPAILPSQDAIGCIANAFGAICLNAAGLNLIKISNALDSFFEIFESPAHVKVLGEGDLDNLLGGQFDELVRHHPPLREKVISATLRMVKRVAAIGHKYAREKGVGAKIWLQDEQGELLVSGGRSAVDGVFPNSNTVPESVVSNDPDDDIAMTDVDAPAQSTQSPSTNDVVRLSDVLDEETEGPSPAIVPIVDYIDVASRFVESLVHTQKQAKEFVRRGGLESMLGFYRLPSLPHDFATSQANQTICRAVHLLCEHSMSSTLKVVYMNANSALLRLEPYLKHNRSAAFFAPLTDPASPISSDTPENESYDVKIHGTSLIKDLVAVHSIVYLLQGLYHQNFFTVRQSVQEFLETSQDVDREALICQLGMLQRQCVWEEILLQNHIPSAWDQATRVKDSVSSAAVAIDEAAGRQGDGAGGDRTKDQKKDAQKAIVEKDGKLCWFRNVKTIRYLIGQIPTVINPFLQGLAKCVITRRTQDPQHKYLAFKLVDAISDVIYTHLTWDRIHTATLSSQRDGYLIVMLSSLMSLLLDGLVQDSYFNTPKLTPPDQNVTAIITTVVTFKQKGGFEVMKKILNTFWEDLKGLPAADAPDLPQLEQGRMLHAYGGIRIILSLFSYLVSPKCIVEAIQAGSLHSRSISEGYGRIDYFNVIQLLVELRHTILPVVADMWEASTLEKASSPVIKTVIEILGIILKGDSEGGAFTKNDLSKEGLKNTLLYRDLMPRETKIKFLTDKGYNRDASLEALRRCDYDLDEAGTLLETSAEELDRAVQEARRNAMRDDEHGDEDDEDDDPDGSESEGDENDDSDHEDIANPVPVTADNPQARPQSTVATIQPTGASSQAEPSTSAQPGSAASVRPQPSTSQAQTPTPEAPSRDGVDAELAVPPPPPPAAAISRIQIDDLLAPLTDSPGAAELIARLTGTSASDVNRSVPAEDKSKGKDVEKKKPKPQNICVEDLDDLRSEVRKNLIERSLEVLQLHNDTTFELADLIKSAFAGSSLDEKKDVVSTISMSLLSLSFEAEEDIRPKAKIISSVAHLLGLILQDQQFFEASGEDLKDQFEHLVNFIKIYPGEPAPWVATILLVMEKLLAETSVPDKLKFNVHKLDEEPLVEQGGTKVSAEDQSALFDAVMTILPMVDKDEILSFSIVRVLVLLTRRRELAVKLMENNNLRKVLHMYRRQAGARADKHQMNLMIIMRHIVEDEETLKAVMRAEIRTAFATRGTRPLDTSSFTKHMSHLILRNPDVFVEVSNELLKIARYETHVRNQILVLKETDKPAEPSNDESDSKKEDGDQPESSASAEKKESAADDEPVPEAMDIDQEEKPKPAHEIRIPGVEHPDGVIHLLLTELFSIKDVRDVPQRDNKAPESFATPNVPSIEQVVREPTSTPAPGESKPAESTKPEKQEVKAEDHPFHLYRAFLLMALAELVCCYNRCKIEFINFNRKAGAREPITPSKPRSAIFNYLLNDLIIQHALATGDDIEKKKRNVLSLWSQGIFVSLCTHTGENSDEDEPDLLFVRKFVCEVSLKAFKDACSSSDPLDIKYPRMWALSETFYRILCGRPQSSPSYAAGTDKTQLQMAKIMLDKGYVSALTSALAEVDLNFPDASKKYIKYMLKTLRLLSKRAVDLSETSSISTPGTTDDDEIMTASSMTDIDDIREETPDLYRNSTLGLFEGADAGDDDEGAESYDEGDEDEDMMYDDEMGFDEDVLDEDGSEISEDEDEGDGEGVEVIVEGDDHGADDDDDDSDDEDMDEDDEEIILETHHDHHHHADEYDDGDEDGWEDEGNDEDDEEDELAADDPGGVIGDRLEEIARAINAEQDPDLPHVLDDDREEGFIDDEMDEDDDMEGDEDDEDMDDEDAMMDEDYDEDEDPRGQAPWGWAEGEDAALLTRAHPRGAGSGWFTFSGHSREPAAIMSFATRGGPRGGRHLVSPPSRDASNQNPLLQQPADPAQPMHRRSQHRHGLNAFMADWPLDALPAHESPATVINALMNLMHRGAVAPAAIHFETTVPLRPAGFPHSSMSRDMRSLYSQLRPITDSSRHRMDPDSVLTGSFEAATTSVRWSDEARLLYGVRTEECAQRIINTLLWKMVPAALEEEKIRKAEEEENRRKMKEVEEAMRKKAEEERLAKEKAEAEEKARKEEEERQAAEQARIEAEARAAAAGASAEGEGGETTQGEGTTGSGEASGSAEAGPSERPVERATVIIRDREIDITGMGIDPEFLAAIPEDMREEALTAHIRERRAEAATTNQPSEISREFLDALPEDIREELLASESADRRRREVESARAANGGGPVDIDLASFLATLDPGLRQTVLLEQDEEALAQLPREIVEEANRYRIDRGIHNHIHDITRVRGGPTGRRDELPPPKKPVRKGTIQLLDKAGVATLLRLMFVPQQSSTKSVLSEILLNICQNRHNRAEVVNLLLSILQDGSADMPSVERSFAQISVRAKQTSTQKTPVKPGLHRTNTNTTVLSQTSGDISPLTVTQQCLTTLFFLVSYNEHIPSYFLTEHDTSTGLKRSMSRKGKGKAVESKASKFALNTLLGLLDRPLITENTTVMEQLSILLSEITRPLTILLKKEKKKDEEDKLKEVTSVTGEGATSGAETSTETPTQPRSSTSGAETSTTAPATEGSGQVVESTGDFASEGPSSSTTAPTQAAEGSSTDKPNQPASEEEKPKKVRNLVPPVVPDHNLRLVVNILTARECSSKTYRETIATMQNLAGIPGAKNIFGIELIRQAEELSTILIGHLDALLQQIKKAENGTQVQGMALASFSPAGSEQAKLLRVLTAIDYLFDPKRNSKQQSAEKAEKEKSDEVDVLSKLHQQLAFSPLWEKLSECLGAIHEREDMLHIATILLPSMESLMVVCKTAGLDEKEQSKSGALNPEVVAATKKLFFGFTEEHRKILNQMVRNNPKLMSGTFAQLMHNPKVLDFDNKRNFFTRKLHARQGIRDAHQTLQLNVRRDQVFMDSYRSMYYKSGDEIKYAKLNIRFSNEEGVDAGGVTREWFQVMARQMFNPGYALFVPVASDRTTFHPNHLSGVNSEHLQFFKFIGRIIGKALFEGRVLDCHFSRAVYKQILGKPVSLKDMETLDLDYYKSMLWMLENDITDVITETFSSEVDEFGVQRTIDLIPNGRNIPVTEDNKHEFVRLNTEHRLLHSVKDQIDAFLQGFYDIVPANLISIFNEQELELLISGMPEIDLDDWKNNTEYHNYTASSPQIQWFWRAVRSFDKEERAKLLQFVTGTSKVPLNGFKELEGMNGFSKFNIHRDYGNKDRLPSSHTCFNQLDLPEYESYEQLRQQLLTAITQGAEYFGFA</sequence>
<evidence type="ECO:0000256" key="12">
    <source>
        <dbReference type="SAM" id="MobiDB-lite"/>
    </source>
</evidence>
<accession>A0A4S2MXI1</accession>
<feature type="region of interest" description="Disordered" evidence="12">
    <location>
        <begin position="716"/>
        <end position="785"/>
    </location>
</feature>
<dbReference type="GO" id="GO:0051028">
    <property type="term" value="P:mRNA transport"/>
    <property type="evidence" value="ECO:0007669"/>
    <property type="project" value="UniProtKB-KW"/>
</dbReference>
<feature type="region of interest" description="Disordered" evidence="12">
    <location>
        <begin position="269"/>
        <end position="317"/>
    </location>
</feature>
<dbReference type="OrthoDB" id="8068875at2759"/>
<evidence type="ECO:0000256" key="5">
    <source>
        <dbReference type="ARBA" id="ARBA00022448"/>
    </source>
</evidence>
<feature type="compositionally biased region" description="Basic and acidic residues" evidence="12">
    <location>
        <begin position="1714"/>
        <end position="1726"/>
    </location>
</feature>
<dbReference type="GO" id="GO:0006511">
    <property type="term" value="P:ubiquitin-dependent protein catabolic process"/>
    <property type="evidence" value="ECO:0007669"/>
    <property type="project" value="TreeGrafter"/>
</dbReference>
<dbReference type="SMART" id="SM00119">
    <property type="entry name" value="HECTc"/>
    <property type="match status" value="1"/>
</dbReference>
<evidence type="ECO:0000259" key="13">
    <source>
        <dbReference type="PROSITE" id="PS50030"/>
    </source>
</evidence>
<feature type="compositionally biased region" description="Polar residues" evidence="12">
    <location>
        <begin position="1602"/>
        <end position="1651"/>
    </location>
</feature>
<evidence type="ECO:0000256" key="1">
    <source>
        <dbReference type="ARBA" id="ARBA00000885"/>
    </source>
</evidence>
<dbReference type="InterPro" id="IPR010309">
    <property type="entry name" value="E3_Ub_ligase_DUF908"/>
</dbReference>
<feature type="compositionally biased region" description="Low complexity" evidence="12">
    <location>
        <begin position="2939"/>
        <end position="2973"/>
    </location>
</feature>
<feature type="compositionally biased region" description="Acidic residues" evidence="12">
    <location>
        <begin position="2610"/>
        <end position="2652"/>
    </location>
</feature>
<dbReference type="InterPro" id="IPR016024">
    <property type="entry name" value="ARM-type_fold"/>
</dbReference>
<feature type="compositionally biased region" description="Polar residues" evidence="12">
    <location>
        <begin position="304"/>
        <end position="317"/>
    </location>
</feature>
<keyword evidence="9" id="KW-0539">Nucleus</keyword>
<dbReference type="FunFam" id="3.30.2160.10:FF:000001">
    <property type="entry name" value="E3 ubiquitin-protein ligase NEDD4-like"/>
    <property type="match status" value="1"/>
</dbReference>
<evidence type="ECO:0000256" key="10">
    <source>
        <dbReference type="ARBA" id="ARBA00034494"/>
    </source>
</evidence>
<dbReference type="UniPathway" id="UPA00143"/>
<comment type="pathway">
    <text evidence="3">Protein modification; protein ubiquitination.</text>
</comment>
<protein>
    <recommendedName>
        <fullName evidence="4">HECT-type E3 ubiquitin transferase</fullName>
        <ecNumber evidence="4">2.3.2.26</ecNumber>
    </recommendedName>
</protein>
<dbReference type="Pfam" id="PF06025">
    <property type="entry name" value="DUF913"/>
    <property type="match status" value="1"/>
</dbReference>
<feature type="compositionally biased region" description="Low complexity" evidence="12">
    <location>
        <begin position="2720"/>
        <end position="2734"/>
    </location>
</feature>
<feature type="compositionally biased region" description="Low complexity" evidence="12">
    <location>
        <begin position="214"/>
        <end position="226"/>
    </location>
</feature>
<dbReference type="EC" id="2.3.2.26" evidence="4"/>
<dbReference type="InterPro" id="IPR025527">
    <property type="entry name" value="HUWE1/Rev1_UBM"/>
</dbReference>
<feature type="region of interest" description="Disordered" evidence="12">
    <location>
        <begin position="3361"/>
        <end position="3465"/>
    </location>
</feature>
<dbReference type="PANTHER" id="PTHR11254">
    <property type="entry name" value="HECT DOMAIN UBIQUITIN-PROTEIN LIGASE"/>
    <property type="match status" value="1"/>
</dbReference>
<keyword evidence="16" id="KW-1185">Reference proteome</keyword>
<feature type="region of interest" description="Disordered" evidence="12">
    <location>
        <begin position="209"/>
        <end position="236"/>
    </location>
</feature>
<dbReference type="SUPFAM" id="SSF48371">
    <property type="entry name" value="ARM repeat"/>
    <property type="match status" value="1"/>
</dbReference>
<comment type="catalytic activity">
    <reaction evidence="1">
        <text>S-ubiquitinyl-[E2 ubiquitin-conjugating enzyme]-L-cysteine + [acceptor protein]-L-lysine = [E2 ubiquitin-conjugating enzyme]-L-cysteine + N(6)-ubiquitinyl-[acceptor protein]-L-lysine.</text>
        <dbReference type="EC" id="2.3.2.26"/>
    </reaction>
</comment>
<dbReference type="InterPro" id="IPR000569">
    <property type="entry name" value="HECT_dom"/>
</dbReference>
<feature type="active site" description="Glycyl thioester intermediate" evidence="11">
    <location>
        <position position="4060"/>
    </location>
</feature>
<feature type="compositionally biased region" description="Acidic residues" evidence="12">
    <location>
        <begin position="2088"/>
        <end position="2101"/>
    </location>
</feature>
<feature type="compositionally biased region" description="Basic and acidic residues" evidence="12">
    <location>
        <begin position="3362"/>
        <end position="3371"/>
    </location>
</feature>
<evidence type="ECO:0000256" key="2">
    <source>
        <dbReference type="ARBA" id="ARBA00004123"/>
    </source>
</evidence>
<feature type="region of interest" description="Disordered" evidence="12">
    <location>
        <begin position="2701"/>
        <end position="2741"/>
    </location>
</feature>
<feature type="compositionally biased region" description="Acidic residues" evidence="12">
    <location>
        <begin position="2553"/>
        <end position="2578"/>
    </location>
</feature>
<feature type="region of interest" description="Disordered" evidence="12">
    <location>
        <begin position="2451"/>
        <end position="2478"/>
    </location>
</feature>
<feature type="region of interest" description="Disordered" evidence="12">
    <location>
        <begin position="1552"/>
        <end position="1675"/>
    </location>
</feature>
<feature type="region of interest" description="Disordered" evidence="12">
    <location>
        <begin position="3132"/>
        <end position="3153"/>
    </location>
</feature>
<dbReference type="Proteomes" id="UP000298138">
    <property type="component" value="Unassembled WGS sequence"/>
</dbReference>
<feature type="compositionally biased region" description="Polar residues" evidence="12">
    <location>
        <begin position="918"/>
        <end position="927"/>
    </location>
</feature>
<dbReference type="Gene3D" id="3.90.1750.10">
    <property type="entry name" value="Hect, E3 ligase catalytic domains"/>
    <property type="match status" value="1"/>
</dbReference>
<feature type="compositionally biased region" description="Acidic residues" evidence="12">
    <location>
        <begin position="2492"/>
        <end position="2508"/>
    </location>
</feature>
<dbReference type="GO" id="GO:0000209">
    <property type="term" value="P:protein polyubiquitination"/>
    <property type="evidence" value="ECO:0007669"/>
    <property type="project" value="TreeGrafter"/>
</dbReference>
<dbReference type="Gene3D" id="3.30.2160.10">
    <property type="entry name" value="Hect, E3 ligase catalytic domain"/>
    <property type="match status" value="1"/>
</dbReference>
<evidence type="ECO:0000256" key="6">
    <source>
        <dbReference type="ARBA" id="ARBA00022679"/>
    </source>
</evidence>
<feature type="region of interest" description="Disordered" evidence="12">
    <location>
        <begin position="2142"/>
        <end position="2188"/>
    </location>
</feature>
<dbReference type="STRING" id="341454.A0A4S2MXI1"/>
<feature type="region of interest" description="Disordered" evidence="12">
    <location>
        <begin position="918"/>
        <end position="952"/>
    </location>
</feature>
<feature type="domain" description="HECT" evidence="14">
    <location>
        <begin position="3757"/>
        <end position="4093"/>
    </location>
</feature>
<dbReference type="PANTHER" id="PTHR11254:SF67">
    <property type="entry name" value="E3 UBIQUITIN-PROTEIN LIGASE HUWE1"/>
    <property type="match status" value="1"/>
</dbReference>
<dbReference type="InterPro" id="IPR050409">
    <property type="entry name" value="E3_ubiq-protein_ligase"/>
</dbReference>
<dbReference type="FunFam" id="3.30.2410.10:FF:000004">
    <property type="entry name" value="E3 ubiquitin-protein ligase HUWE1, variant"/>
    <property type="match status" value="1"/>
</dbReference>
<dbReference type="InterPro" id="IPR015940">
    <property type="entry name" value="UBA"/>
</dbReference>